<evidence type="ECO:0000313" key="2">
    <source>
        <dbReference type="Proteomes" id="UP000664132"/>
    </source>
</evidence>
<gene>
    <name evidence="1" type="ORF">IFR04_013019</name>
</gene>
<protein>
    <submittedName>
        <fullName evidence="1">Uncharacterized protein</fullName>
    </submittedName>
</protein>
<name>A0A8H7T6F9_9HELO</name>
<comment type="caution">
    <text evidence="1">The sequence shown here is derived from an EMBL/GenBank/DDBJ whole genome shotgun (WGS) entry which is preliminary data.</text>
</comment>
<proteinExistence type="predicted"/>
<organism evidence="1 2">
    <name type="scientific">Cadophora malorum</name>
    <dbReference type="NCBI Taxonomy" id="108018"/>
    <lineage>
        <taxon>Eukaryota</taxon>
        <taxon>Fungi</taxon>
        <taxon>Dikarya</taxon>
        <taxon>Ascomycota</taxon>
        <taxon>Pezizomycotina</taxon>
        <taxon>Leotiomycetes</taxon>
        <taxon>Helotiales</taxon>
        <taxon>Ploettnerulaceae</taxon>
        <taxon>Cadophora</taxon>
    </lineage>
</organism>
<dbReference type="AlphaFoldDB" id="A0A8H7T6F9"/>
<sequence length="118" mass="12705">MASTDLTRSAGAGALATSNIAVTFPKFAKIRASAHGTYAGAEIDDDRQDFTKRLQNVMLECPASQGVAGTLSKLEALKTVTLQADTFDDSRQGAMNMIQFEIAYCTRPRSVTRKRGNS</sequence>
<keyword evidence="2" id="KW-1185">Reference proteome</keyword>
<reference evidence="1" key="1">
    <citation type="submission" date="2021-02" db="EMBL/GenBank/DDBJ databases">
        <title>Genome sequence Cadophora malorum strain M34.</title>
        <authorList>
            <person name="Stefanovic E."/>
            <person name="Vu D."/>
            <person name="Scully C."/>
            <person name="Dijksterhuis J."/>
            <person name="Roader J."/>
            <person name="Houbraken J."/>
        </authorList>
    </citation>
    <scope>NUCLEOTIDE SEQUENCE</scope>
    <source>
        <strain evidence="1">M34</strain>
    </source>
</reference>
<dbReference type="Proteomes" id="UP000664132">
    <property type="component" value="Unassembled WGS sequence"/>
</dbReference>
<accession>A0A8H7T6F9</accession>
<dbReference type="EMBL" id="JAFJYH010000293">
    <property type="protein sequence ID" value="KAG4413836.1"/>
    <property type="molecule type" value="Genomic_DNA"/>
</dbReference>
<evidence type="ECO:0000313" key="1">
    <source>
        <dbReference type="EMBL" id="KAG4413836.1"/>
    </source>
</evidence>